<comment type="caution">
    <text evidence="1">The sequence shown here is derived from an EMBL/GenBank/DDBJ whole genome shotgun (WGS) entry which is preliminary data.</text>
</comment>
<dbReference type="EMBL" id="CAJVQB010069214">
    <property type="protein sequence ID" value="CAG8842516.1"/>
    <property type="molecule type" value="Genomic_DNA"/>
</dbReference>
<name>A0ABN7WWI6_GIGMA</name>
<feature type="non-terminal residue" evidence="1">
    <location>
        <position position="1"/>
    </location>
</feature>
<dbReference type="Proteomes" id="UP000789901">
    <property type="component" value="Unassembled WGS sequence"/>
</dbReference>
<proteinExistence type="predicted"/>
<feature type="non-terminal residue" evidence="1">
    <location>
        <position position="119"/>
    </location>
</feature>
<gene>
    <name evidence="1" type="ORF">GMARGA_LOCUS36025</name>
</gene>
<sequence>LPCQPLQFNCLINIRKTACVEQKRNSKQKYGFGMGYAKKVLDYAIQADKVNKFVNYLGRFIETIKSDLDKQQENDSGEIPLKKKAWVHQDNTVDQTVCNNDELNSNSKRVKLCHKCKQA</sequence>
<accession>A0ABN7WWI6</accession>
<keyword evidence="2" id="KW-1185">Reference proteome</keyword>
<protein>
    <submittedName>
        <fullName evidence="1">1599_t:CDS:1</fullName>
    </submittedName>
</protein>
<evidence type="ECO:0000313" key="2">
    <source>
        <dbReference type="Proteomes" id="UP000789901"/>
    </source>
</evidence>
<organism evidence="1 2">
    <name type="scientific">Gigaspora margarita</name>
    <dbReference type="NCBI Taxonomy" id="4874"/>
    <lineage>
        <taxon>Eukaryota</taxon>
        <taxon>Fungi</taxon>
        <taxon>Fungi incertae sedis</taxon>
        <taxon>Mucoromycota</taxon>
        <taxon>Glomeromycotina</taxon>
        <taxon>Glomeromycetes</taxon>
        <taxon>Diversisporales</taxon>
        <taxon>Gigasporaceae</taxon>
        <taxon>Gigaspora</taxon>
    </lineage>
</organism>
<reference evidence="1 2" key="1">
    <citation type="submission" date="2021-06" db="EMBL/GenBank/DDBJ databases">
        <authorList>
            <person name="Kallberg Y."/>
            <person name="Tangrot J."/>
            <person name="Rosling A."/>
        </authorList>
    </citation>
    <scope>NUCLEOTIDE SEQUENCE [LARGE SCALE GENOMIC DNA]</scope>
    <source>
        <strain evidence="1 2">120-4 pot B 10/14</strain>
    </source>
</reference>
<evidence type="ECO:0000313" key="1">
    <source>
        <dbReference type="EMBL" id="CAG8842516.1"/>
    </source>
</evidence>